<dbReference type="PANTHER" id="PTHR45909">
    <property type="entry name" value="ADP-RIBOSYLATION FACTOR-RELATED PROTEIN 1"/>
    <property type="match status" value="1"/>
</dbReference>
<comment type="similarity">
    <text evidence="3">Belongs to the small GTPase superfamily. Arf family.</text>
</comment>
<dbReference type="GO" id="GO:0003924">
    <property type="term" value="F:GTPase activity"/>
    <property type="evidence" value="ECO:0007669"/>
    <property type="project" value="TreeGrafter"/>
</dbReference>
<comment type="subcellular location">
    <subcellularLocation>
        <location evidence="1">Endoplasmic reticulum membrane</location>
        <topology evidence="1">Single-pass membrane protein</topology>
    </subcellularLocation>
</comment>
<keyword evidence="5 14" id="KW-0812">Transmembrane</keyword>
<sequence>MPSSNSISSSSSSSNITPIFLTFVLGFALLVIYYLFVRRQKQRSTVLLVGPSGSGKTTLFLQLRDGSAHLGTVASMQENEADIAVLSSKAKPLGSLHLVDVPGHPRLTHTLERYLATASAVIFVLDSTDVSPHRSEAAEALFEVLAHPQITRRRTKVLVLCNKSDLELQAHSVEFVIRTLEKQLEAMRRTRATLAAAGDSAALRESNIKELPNAVPDKPFSFAAIKGQVFFAAVSSTKGGASIDPVQEFIRAQMLGN</sequence>
<organism evidence="15">
    <name type="scientific">Polytomella parva</name>
    <dbReference type="NCBI Taxonomy" id="51329"/>
    <lineage>
        <taxon>Eukaryota</taxon>
        <taxon>Viridiplantae</taxon>
        <taxon>Chlorophyta</taxon>
        <taxon>core chlorophytes</taxon>
        <taxon>Chlorophyceae</taxon>
        <taxon>CS clade</taxon>
        <taxon>Chlamydomonadales</taxon>
        <taxon>Chlamydomonadaceae</taxon>
        <taxon>Polytomella</taxon>
    </lineage>
</organism>
<evidence type="ECO:0000256" key="11">
    <source>
        <dbReference type="ARBA" id="ARBA00023134"/>
    </source>
</evidence>
<evidence type="ECO:0000256" key="1">
    <source>
        <dbReference type="ARBA" id="ARBA00004389"/>
    </source>
</evidence>
<dbReference type="Gene3D" id="3.40.50.300">
    <property type="entry name" value="P-loop containing nucleotide triphosphate hydrolases"/>
    <property type="match status" value="1"/>
</dbReference>
<evidence type="ECO:0000256" key="4">
    <source>
        <dbReference type="ARBA" id="ARBA00020256"/>
    </source>
</evidence>
<feature type="transmembrane region" description="Helical" evidence="14">
    <location>
        <begin position="16"/>
        <end position="36"/>
    </location>
</feature>
<protein>
    <recommendedName>
        <fullName evidence="4">Signal recognition particle receptor subunit beta</fullName>
    </recommendedName>
</protein>
<comment type="similarity">
    <text evidence="2">Belongs to the SRP receptor beta subunit family.</text>
</comment>
<dbReference type="GO" id="GO:0043001">
    <property type="term" value="P:Golgi to plasma membrane protein transport"/>
    <property type="evidence" value="ECO:0007669"/>
    <property type="project" value="TreeGrafter"/>
</dbReference>
<dbReference type="Pfam" id="PF09439">
    <property type="entry name" value="SRPRB"/>
    <property type="match status" value="1"/>
</dbReference>
<keyword evidence="9" id="KW-0931">ER-Golgi transport</keyword>
<dbReference type="GO" id="GO:0034067">
    <property type="term" value="P:protein localization to Golgi apparatus"/>
    <property type="evidence" value="ECO:0007669"/>
    <property type="project" value="TreeGrafter"/>
</dbReference>
<name>A0A7S0YQY2_9CHLO</name>
<dbReference type="EMBL" id="HBFM01030478">
    <property type="protein sequence ID" value="CAD8788955.1"/>
    <property type="molecule type" value="Transcribed_RNA"/>
</dbReference>
<dbReference type="InterPro" id="IPR027417">
    <property type="entry name" value="P-loop_NTPase"/>
</dbReference>
<keyword evidence="6" id="KW-0449">Lipoprotein</keyword>
<dbReference type="InterPro" id="IPR024156">
    <property type="entry name" value="Small_GTPase_ARF"/>
</dbReference>
<dbReference type="GO" id="GO:0005794">
    <property type="term" value="C:Golgi apparatus"/>
    <property type="evidence" value="ECO:0007669"/>
    <property type="project" value="TreeGrafter"/>
</dbReference>
<evidence type="ECO:0000256" key="3">
    <source>
        <dbReference type="ARBA" id="ARBA00010290"/>
    </source>
</evidence>
<dbReference type="GO" id="GO:0005789">
    <property type="term" value="C:endoplasmic reticulum membrane"/>
    <property type="evidence" value="ECO:0007669"/>
    <property type="project" value="UniProtKB-SubCell"/>
</dbReference>
<dbReference type="PROSITE" id="PS51417">
    <property type="entry name" value="ARF"/>
    <property type="match status" value="1"/>
</dbReference>
<dbReference type="SUPFAM" id="SSF52540">
    <property type="entry name" value="P-loop containing nucleoside triphosphate hydrolases"/>
    <property type="match status" value="1"/>
</dbReference>
<keyword evidence="6" id="KW-0519">Myristate</keyword>
<proteinExistence type="inferred from homology"/>
<evidence type="ECO:0000256" key="6">
    <source>
        <dbReference type="ARBA" id="ARBA00022707"/>
    </source>
</evidence>
<evidence type="ECO:0000256" key="8">
    <source>
        <dbReference type="ARBA" id="ARBA00022824"/>
    </source>
</evidence>
<evidence type="ECO:0000256" key="2">
    <source>
        <dbReference type="ARBA" id="ARBA00005619"/>
    </source>
</evidence>
<keyword evidence="10 14" id="KW-1133">Transmembrane helix</keyword>
<dbReference type="PANTHER" id="PTHR45909:SF1">
    <property type="entry name" value="ADP-RIBOSYLATION FACTOR-RELATED PROTEIN 1"/>
    <property type="match status" value="1"/>
</dbReference>
<dbReference type="InterPro" id="IPR019009">
    <property type="entry name" value="SRP_receptor_beta_su"/>
</dbReference>
<dbReference type="AlphaFoldDB" id="A0A7S0YQY2"/>
<keyword evidence="11" id="KW-0342">GTP-binding</keyword>
<dbReference type="GO" id="GO:0006886">
    <property type="term" value="P:intracellular protein transport"/>
    <property type="evidence" value="ECO:0007669"/>
    <property type="project" value="TreeGrafter"/>
</dbReference>
<accession>A0A7S0YQY2</accession>
<gene>
    <name evidence="15" type="ORF">PPAR00522_LOCUS19873</name>
</gene>
<dbReference type="GO" id="GO:0005525">
    <property type="term" value="F:GTP binding"/>
    <property type="evidence" value="ECO:0007669"/>
    <property type="project" value="UniProtKB-KW"/>
</dbReference>
<keyword evidence="9" id="KW-0813">Transport</keyword>
<keyword evidence="13" id="KW-0675">Receptor</keyword>
<keyword evidence="7" id="KW-0547">Nucleotide-binding</keyword>
<evidence type="ECO:0000256" key="14">
    <source>
        <dbReference type="SAM" id="Phobius"/>
    </source>
</evidence>
<evidence type="ECO:0000313" key="15">
    <source>
        <dbReference type="EMBL" id="CAD8788955.1"/>
    </source>
</evidence>
<keyword evidence="8" id="KW-0256">Endoplasmic reticulum</keyword>
<evidence type="ECO:0000256" key="12">
    <source>
        <dbReference type="ARBA" id="ARBA00023136"/>
    </source>
</evidence>
<evidence type="ECO:0000256" key="7">
    <source>
        <dbReference type="ARBA" id="ARBA00022741"/>
    </source>
</evidence>
<reference evidence="15" key="1">
    <citation type="submission" date="2021-01" db="EMBL/GenBank/DDBJ databases">
        <authorList>
            <person name="Corre E."/>
            <person name="Pelletier E."/>
            <person name="Niang G."/>
            <person name="Scheremetjew M."/>
            <person name="Finn R."/>
            <person name="Kale V."/>
            <person name="Holt S."/>
            <person name="Cochrane G."/>
            <person name="Meng A."/>
            <person name="Brown T."/>
            <person name="Cohen L."/>
        </authorList>
    </citation>
    <scope>NUCLEOTIDE SEQUENCE</scope>
    <source>
        <strain evidence="15">SAG 63-3</strain>
    </source>
</reference>
<evidence type="ECO:0000256" key="9">
    <source>
        <dbReference type="ARBA" id="ARBA00022892"/>
    </source>
</evidence>
<evidence type="ECO:0000256" key="5">
    <source>
        <dbReference type="ARBA" id="ARBA00022692"/>
    </source>
</evidence>
<keyword evidence="12 14" id="KW-0472">Membrane</keyword>
<evidence type="ECO:0000256" key="10">
    <source>
        <dbReference type="ARBA" id="ARBA00022989"/>
    </source>
</evidence>
<evidence type="ECO:0000256" key="13">
    <source>
        <dbReference type="ARBA" id="ARBA00023170"/>
    </source>
</evidence>